<keyword evidence="7" id="KW-1185">Reference proteome</keyword>
<dbReference type="InterPro" id="IPR008733">
    <property type="entry name" value="PEX11"/>
</dbReference>
<evidence type="ECO:0000256" key="4">
    <source>
        <dbReference type="ARBA" id="ARBA00046271"/>
    </source>
</evidence>
<dbReference type="AlphaFoldDB" id="A0A078AV83"/>
<dbReference type="GO" id="GO:0005778">
    <property type="term" value="C:peroxisomal membrane"/>
    <property type="evidence" value="ECO:0007669"/>
    <property type="project" value="UniProtKB-SubCell"/>
</dbReference>
<organism evidence="6 7">
    <name type="scientific">Stylonychia lemnae</name>
    <name type="common">Ciliate</name>
    <dbReference type="NCBI Taxonomy" id="5949"/>
    <lineage>
        <taxon>Eukaryota</taxon>
        <taxon>Sar</taxon>
        <taxon>Alveolata</taxon>
        <taxon>Ciliophora</taxon>
        <taxon>Intramacronucleata</taxon>
        <taxon>Spirotrichea</taxon>
        <taxon>Stichotrichia</taxon>
        <taxon>Sporadotrichida</taxon>
        <taxon>Oxytrichidae</taxon>
        <taxon>Stylonychinae</taxon>
        <taxon>Stylonychia</taxon>
    </lineage>
</organism>
<reference evidence="6 7" key="1">
    <citation type="submission" date="2014-06" db="EMBL/GenBank/DDBJ databases">
        <authorList>
            <person name="Swart Estienne"/>
        </authorList>
    </citation>
    <scope>NUCLEOTIDE SEQUENCE [LARGE SCALE GENOMIC DNA]</scope>
    <source>
        <strain evidence="6 7">130c</strain>
    </source>
</reference>
<comment type="subcellular location">
    <subcellularLocation>
        <location evidence="4">Peroxisome membrane</location>
    </subcellularLocation>
</comment>
<sequence length="239" mass="28280">MKSSQRSNQYQPNLGSKEEDAQQSHHQDFIPIHQHLTKLYNDFTSTYEGRDKVTKTFQYLAKFLSWYYQNIDPEKGIKYLQISGNEDAFSLVTLISSRAFYFLYWLFDNIYIILKYADIHSERFSKERFKALSRSCWLLGIAMFMIYCTKILRKTYTDESDLKVAALNRLTVRQMKECLQTICNIRRDYQLYFAMALSDLIICLNENNLPFLILGKRINQGVEGIFGMLSSMIYLYRIV</sequence>
<accession>A0A078AV83</accession>
<dbReference type="InParanoid" id="A0A078AV83"/>
<protein>
    <submittedName>
        <fullName evidence="6">Peroxisomal biogenesis factor 11 domain-containing protein</fullName>
    </submittedName>
</protein>
<dbReference type="PANTHER" id="PTHR12652:SF50">
    <property type="entry name" value="PEROXIN 11"/>
    <property type="match status" value="1"/>
</dbReference>
<dbReference type="EMBL" id="CCKQ01013515">
    <property type="protein sequence ID" value="CDW85182.1"/>
    <property type="molecule type" value="Genomic_DNA"/>
</dbReference>
<name>A0A078AV83_STYLE</name>
<dbReference type="Proteomes" id="UP000039865">
    <property type="component" value="Unassembled WGS sequence"/>
</dbReference>
<keyword evidence="2 5" id="KW-0472">Membrane</keyword>
<evidence type="ECO:0000256" key="1">
    <source>
        <dbReference type="ARBA" id="ARBA00022593"/>
    </source>
</evidence>
<evidence type="ECO:0000313" key="6">
    <source>
        <dbReference type="EMBL" id="CDW85182.1"/>
    </source>
</evidence>
<keyword evidence="3" id="KW-0576">Peroxisome</keyword>
<gene>
    <name evidence="6" type="primary">Contig6842.g7314</name>
    <name evidence="6" type="ORF">STYLEM_14255</name>
</gene>
<keyword evidence="1" id="KW-0962">Peroxisome biogenesis</keyword>
<proteinExistence type="predicted"/>
<feature type="transmembrane region" description="Helical" evidence="5">
    <location>
        <begin position="88"/>
        <end position="107"/>
    </location>
</feature>
<keyword evidence="5" id="KW-1133">Transmembrane helix</keyword>
<evidence type="ECO:0000313" key="7">
    <source>
        <dbReference type="Proteomes" id="UP000039865"/>
    </source>
</evidence>
<dbReference type="PANTHER" id="PTHR12652">
    <property type="entry name" value="PEROXISOMAL BIOGENESIS FACTOR 11"/>
    <property type="match status" value="1"/>
</dbReference>
<evidence type="ECO:0000256" key="3">
    <source>
        <dbReference type="ARBA" id="ARBA00023140"/>
    </source>
</evidence>
<dbReference type="Pfam" id="PF05648">
    <property type="entry name" value="PEX11"/>
    <property type="match status" value="2"/>
</dbReference>
<keyword evidence="5" id="KW-0812">Transmembrane</keyword>
<dbReference type="OrthoDB" id="411017at2759"/>
<feature type="transmembrane region" description="Helical" evidence="5">
    <location>
        <begin position="131"/>
        <end position="148"/>
    </location>
</feature>
<evidence type="ECO:0000256" key="5">
    <source>
        <dbReference type="SAM" id="Phobius"/>
    </source>
</evidence>
<dbReference type="GO" id="GO:0016559">
    <property type="term" value="P:peroxisome fission"/>
    <property type="evidence" value="ECO:0007669"/>
    <property type="project" value="InterPro"/>
</dbReference>
<evidence type="ECO:0000256" key="2">
    <source>
        <dbReference type="ARBA" id="ARBA00023136"/>
    </source>
</evidence>